<keyword evidence="2" id="KW-1185">Reference proteome</keyword>
<organism evidence="2 3">
    <name type="scientific">Crassostrea virginica</name>
    <name type="common">Eastern oyster</name>
    <dbReference type="NCBI Taxonomy" id="6565"/>
    <lineage>
        <taxon>Eukaryota</taxon>
        <taxon>Metazoa</taxon>
        <taxon>Spiralia</taxon>
        <taxon>Lophotrochozoa</taxon>
        <taxon>Mollusca</taxon>
        <taxon>Bivalvia</taxon>
        <taxon>Autobranchia</taxon>
        <taxon>Pteriomorphia</taxon>
        <taxon>Ostreida</taxon>
        <taxon>Ostreoidea</taxon>
        <taxon>Ostreidae</taxon>
        <taxon>Crassostrea</taxon>
    </lineage>
</organism>
<dbReference type="Pfam" id="PF05699">
    <property type="entry name" value="Dimer_Tnp_hAT"/>
    <property type="match status" value="1"/>
</dbReference>
<dbReference type="GO" id="GO:0046983">
    <property type="term" value="F:protein dimerization activity"/>
    <property type="evidence" value="ECO:0007669"/>
    <property type="project" value="InterPro"/>
</dbReference>
<proteinExistence type="predicted"/>
<evidence type="ECO:0000313" key="2">
    <source>
        <dbReference type="Proteomes" id="UP000694844"/>
    </source>
</evidence>
<dbReference type="AlphaFoldDB" id="A0A8B8C5U5"/>
<sequence>MEINDHDFTLVMSLADILLCIPITSVRCETTFSHMKLIKTCRKKKMSAWVYTQQHALVKLHSDCVENFCPDDAVYICMNQSVQEKVQIVLDSEAVHEEELVEAEAEEETVSDDILAYKIVQIVLDSEAVHEEELVEAEAEEETLPPDPLTVPGKDHHFFHLLQEIILGTK</sequence>
<evidence type="ECO:0000313" key="3">
    <source>
        <dbReference type="RefSeq" id="XP_022311083.1"/>
    </source>
</evidence>
<dbReference type="RefSeq" id="XP_022311083.1">
    <property type="nucleotide sequence ID" value="XM_022455375.1"/>
</dbReference>
<protein>
    <submittedName>
        <fullName evidence="3">Uncharacterized protein LOC111116386</fullName>
    </submittedName>
</protein>
<feature type="domain" description="HAT C-terminal dimerisation" evidence="1">
    <location>
        <begin position="6"/>
        <end position="47"/>
    </location>
</feature>
<name>A0A8B8C5U5_CRAVI</name>
<gene>
    <name evidence="3" type="primary">LOC111116386</name>
</gene>
<dbReference type="OrthoDB" id="6152466at2759"/>
<dbReference type="InterPro" id="IPR008906">
    <property type="entry name" value="HATC_C_dom"/>
</dbReference>
<dbReference type="GeneID" id="111116386"/>
<accession>A0A8B8C5U5</accession>
<reference evidence="3" key="1">
    <citation type="submission" date="2025-08" db="UniProtKB">
        <authorList>
            <consortium name="RefSeq"/>
        </authorList>
    </citation>
    <scope>IDENTIFICATION</scope>
    <source>
        <tissue evidence="3">Whole sample</tissue>
    </source>
</reference>
<evidence type="ECO:0000259" key="1">
    <source>
        <dbReference type="Pfam" id="PF05699"/>
    </source>
</evidence>
<dbReference type="Proteomes" id="UP000694844">
    <property type="component" value="Chromosome 10"/>
</dbReference>
<dbReference type="KEGG" id="cvn:111116386"/>